<reference evidence="1" key="2">
    <citation type="submission" date="2025-08" db="UniProtKB">
        <authorList>
            <consortium name="Ensembl"/>
        </authorList>
    </citation>
    <scope>IDENTIFICATION</scope>
</reference>
<name>A0A452H710_9SAUR</name>
<evidence type="ECO:0000313" key="1">
    <source>
        <dbReference type="Ensembl" id="ENSGAGP00000010474.1"/>
    </source>
</evidence>
<dbReference type="PANTHER" id="PTHR47063">
    <property type="entry name" value="RIBONUCLEASE H2 SUBUNIT C"/>
    <property type="match status" value="1"/>
</dbReference>
<dbReference type="Pfam" id="PF08615">
    <property type="entry name" value="RNase_H2_suC"/>
    <property type="match status" value="1"/>
</dbReference>
<dbReference type="GO" id="GO:0032299">
    <property type="term" value="C:ribonuclease H2 complex"/>
    <property type="evidence" value="ECO:0007669"/>
    <property type="project" value="InterPro"/>
</dbReference>
<dbReference type="InterPro" id="IPR013924">
    <property type="entry name" value="RNase_H2_suC"/>
</dbReference>
<dbReference type="Gene3D" id="2.40.128.680">
    <property type="match status" value="1"/>
</dbReference>
<dbReference type="Ensembl" id="ENSGAGT00000012022.1">
    <property type="protein sequence ID" value="ENSGAGP00000010474.1"/>
    <property type="gene ID" value="ENSGAGG00000008193.1"/>
</dbReference>
<reference evidence="1" key="3">
    <citation type="submission" date="2025-09" db="UniProtKB">
        <authorList>
            <consortium name="Ensembl"/>
        </authorList>
    </citation>
    <scope>IDENTIFICATION</scope>
</reference>
<accession>A0A452H710</accession>
<dbReference type="STRING" id="38772.ENSGAGP00000010474"/>
<reference evidence="2" key="1">
    <citation type="journal article" date="2017" name="PLoS ONE">
        <title>The Agassiz's desert tortoise genome provides a resource for the conservation of a threatened species.</title>
        <authorList>
            <person name="Tollis M."/>
            <person name="DeNardo D.F."/>
            <person name="Cornelius J.A."/>
            <person name="Dolby G.A."/>
            <person name="Edwards T."/>
            <person name="Henen B.T."/>
            <person name="Karl A.E."/>
            <person name="Murphy R.W."/>
            <person name="Kusumi K."/>
        </authorList>
    </citation>
    <scope>NUCLEOTIDE SEQUENCE [LARGE SCALE GENOMIC DNA]</scope>
</reference>
<dbReference type="CDD" id="cd09271">
    <property type="entry name" value="RNase_H2-C"/>
    <property type="match status" value="1"/>
</dbReference>
<dbReference type="Proteomes" id="UP000291020">
    <property type="component" value="Unassembled WGS sequence"/>
</dbReference>
<keyword evidence="2" id="KW-1185">Reference proteome</keyword>
<dbReference type="PANTHER" id="PTHR47063:SF1">
    <property type="entry name" value="RIBONUCLEASE H2 SUBUNIT C"/>
    <property type="match status" value="1"/>
</dbReference>
<dbReference type="InterPro" id="IPR052863">
    <property type="entry name" value="RNase_H2_subunit_C"/>
</dbReference>
<evidence type="ECO:0000313" key="2">
    <source>
        <dbReference type="Proteomes" id="UP000291020"/>
    </source>
</evidence>
<proteinExistence type="predicted"/>
<dbReference type="GO" id="GO:0006401">
    <property type="term" value="P:RNA catabolic process"/>
    <property type="evidence" value="ECO:0007669"/>
    <property type="project" value="InterPro"/>
</dbReference>
<organism evidence="1 2">
    <name type="scientific">Gopherus agassizii</name>
    <name type="common">Agassiz's desert tortoise</name>
    <dbReference type="NCBI Taxonomy" id="38772"/>
    <lineage>
        <taxon>Eukaryota</taxon>
        <taxon>Metazoa</taxon>
        <taxon>Chordata</taxon>
        <taxon>Craniata</taxon>
        <taxon>Vertebrata</taxon>
        <taxon>Euteleostomi</taxon>
        <taxon>Archelosauria</taxon>
        <taxon>Testudinata</taxon>
        <taxon>Testudines</taxon>
        <taxon>Cryptodira</taxon>
        <taxon>Durocryptodira</taxon>
        <taxon>Testudinoidea</taxon>
        <taxon>Testudinidae</taxon>
        <taxon>Gopherus</taxon>
    </lineage>
</organism>
<protein>
    <submittedName>
        <fullName evidence="1">Uncharacterized protein</fullName>
    </submittedName>
</protein>
<dbReference type="AlphaFoldDB" id="A0A452H710"/>
<sequence>MSESSSPIRLDLSSLRGAPQDVLHLLPCEVEHNGSAPVDRYFTPAIRQGSQEKSVSFRGRSLKGQEVMVPQGYVGLVLKEDQRPCTEEEVSSMGVRWIGEKQPWDASTCLGEGYGAGPMVLPWAGIQQEGALVASGDTCPLWGWVGGMVLPLWGQGHQSWEQCSISPHAKGRCALELAGGPLSPLPVLLRDSQPPVLQERTVRLKSTFGTLTVWNLERAPSADDGLLLALNWPGIAEAIHAPVSRKEQ</sequence>